<dbReference type="InterPro" id="IPR003115">
    <property type="entry name" value="ParB_N"/>
</dbReference>
<comment type="caution">
    <text evidence="2">The sequence shown here is derived from an EMBL/GenBank/DDBJ whole genome shotgun (WGS) entry which is preliminary data.</text>
</comment>
<protein>
    <submittedName>
        <fullName evidence="2">ParB/RepB/Spo0J family partition protein</fullName>
    </submittedName>
</protein>
<dbReference type="PANTHER" id="PTHR33375:SF1">
    <property type="entry name" value="CHROMOSOME-PARTITIONING PROTEIN PARB-RELATED"/>
    <property type="match status" value="1"/>
</dbReference>
<dbReference type="Gene3D" id="3.90.1530.30">
    <property type="match status" value="1"/>
</dbReference>
<keyword evidence="3" id="KW-1185">Reference proteome</keyword>
<dbReference type="EMBL" id="JACADJ010000081">
    <property type="protein sequence ID" value="NWH06513.1"/>
    <property type="molecule type" value="Genomic_DNA"/>
</dbReference>
<dbReference type="SMART" id="SM00470">
    <property type="entry name" value="ParB"/>
    <property type="match status" value="1"/>
</dbReference>
<proteinExistence type="predicted"/>
<dbReference type="AlphaFoldDB" id="A0A850T422"/>
<accession>A0A850T422</accession>
<sequence>MTAITLTDIPVSEIDLSDTGFRITSPHHDIEHLTASISQYGIMVAPLVVSGQDKYIVVSGFRRIEAARHAELSRIICRVMPAEETRNAAMAAVTENAFSRELTPAELIRATALLLRFMDAENIAKNAASIFNRPLNTGYINTLAHIHAMPDSVLDLLDQGKISIKACKTLVSMDAQTQTEFLHLFSLIKVSSGRQMEIITWTKEICALEKLSLSQLIQKSPLGTSESDLPGPADRGLDHRDMSALGKQFKTFLVQKRFPALTAVKNQVRKQIKALELDSGLQLAVPENFEGLVYTMQMEFKNVDEFKTHLNRLAELVDNNDFKSLVDR</sequence>
<evidence type="ECO:0000313" key="3">
    <source>
        <dbReference type="Proteomes" id="UP000553343"/>
    </source>
</evidence>
<evidence type="ECO:0000259" key="1">
    <source>
        <dbReference type="SMART" id="SM00470"/>
    </source>
</evidence>
<dbReference type="PANTHER" id="PTHR33375">
    <property type="entry name" value="CHROMOSOME-PARTITIONING PROTEIN PARB-RELATED"/>
    <property type="match status" value="1"/>
</dbReference>
<dbReference type="CDD" id="cd16387">
    <property type="entry name" value="ParB_N_Srx"/>
    <property type="match status" value="1"/>
</dbReference>
<dbReference type="GO" id="GO:0005694">
    <property type="term" value="C:chromosome"/>
    <property type="evidence" value="ECO:0007669"/>
    <property type="project" value="TreeGrafter"/>
</dbReference>
<dbReference type="Pfam" id="PF02195">
    <property type="entry name" value="ParB_N"/>
    <property type="match status" value="1"/>
</dbReference>
<feature type="domain" description="ParB-like N-terminal" evidence="1">
    <location>
        <begin position="7"/>
        <end position="97"/>
    </location>
</feature>
<dbReference type="GO" id="GO:0007059">
    <property type="term" value="P:chromosome segregation"/>
    <property type="evidence" value="ECO:0007669"/>
    <property type="project" value="TreeGrafter"/>
</dbReference>
<dbReference type="Proteomes" id="UP000553343">
    <property type="component" value="Unassembled WGS sequence"/>
</dbReference>
<dbReference type="SUPFAM" id="SSF109709">
    <property type="entry name" value="KorB DNA-binding domain-like"/>
    <property type="match status" value="1"/>
</dbReference>
<dbReference type="SUPFAM" id="SSF110849">
    <property type="entry name" value="ParB/Sulfiredoxin"/>
    <property type="match status" value="1"/>
</dbReference>
<reference evidence="2 3" key="1">
    <citation type="submission" date="2020-06" db="EMBL/GenBank/DDBJ databases">
        <title>High-quality draft genome of sulfate reducer Desulfobacter latus type strain AcrS2 isolated from marine sediment.</title>
        <authorList>
            <person name="Hoppe M."/>
            <person name="Larsen C.K."/>
            <person name="Marshall I.P.G."/>
            <person name="Schramm A."/>
            <person name="Marietou A.G."/>
        </authorList>
    </citation>
    <scope>NUCLEOTIDE SEQUENCE [LARGE SCALE GENOMIC DNA]</scope>
    <source>
        <strain evidence="2 3">AcRS2</strain>
    </source>
</reference>
<name>A0A850T422_9BACT</name>
<dbReference type="RefSeq" id="WP_178367967.1">
    <property type="nucleotide sequence ID" value="NZ_JACADJ010000081.1"/>
</dbReference>
<dbReference type="InterPro" id="IPR036086">
    <property type="entry name" value="ParB/Sulfiredoxin_sf"/>
</dbReference>
<organism evidence="2 3">
    <name type="scientific">Desulfobacter latus</name>
    <dbReference type="NCBI Taxonomy" id="2292"/>
    <lineage>
        <taxon>Bacteria</taxon>
        <taxon>Pseudomonadati</taxon>
        <taxon>Thermodesulfobacteriota</taxon>
        <taxon>Desulfobacteria</taxon>
        <taxon>Desulfobacterales</taxon>
        <taxon>Desulfobacteraceae</taxon>
        <taxon>Desulfobacter</taxon>
    </lineage>
</organism>
<dbReference type="InterPro" id="IPR050336">
    <property type="entry name" value="Chromosome_partition/occlusion"/>
</dbReference>
<dbReference type="Gene3D" id="1.10.10.2830">
    <property type="match status" value="1"/>
</dbReference>
<evidence type="ECO:0000313" key="2">
    <source>
        <dbReference type="EMBL" id="NWH06513.1"/>
    </source>
</evidence>
<gene>
    <name evidence="2" type="ORF">HXW94_16240</name>
</gene>